<dbReference type="GO" id="GO:0001897">
    <property type="term" value="P:symbiont-mediated cytolysis of host cell"/>
    <property type="evidence" value="ECO:0007669"/>
    <property type="project" value="UniProtKB-ARBA"/>
</dbReference>
<accession>A0A8S5T8A6</accession>
<feature type="region of interest" description="Disordered" evidence="3">
    <location>
        <begin position="259"/>
        <end position="286"/>
    </location>
</feature>
<dbReference type="InterPro" id="IPR036505">
    <property type="entry name" value="Amidase/PGRP_sf"/>
</dbReference>
<feature type="domain" description="N-acetylmuramoyl-L-alanine amidase" evidence="4">
    <location>
        <begin position="20"/>
        <end position="140"/>
    </location>
</feature>
<keyword evidence="1" id="KW-0929">Antimicrobial</keyword>
<evidence type="ECO:0000313" key="5">
    <source>
        <dbReference type="EMBL" id="DAF59481.1"/>
    </source>
</evidence>
<dbReference type="GO" id="GO:0008745">
    <property type="term" value="F:N-acetylmuramoyl-L-alanine amidase activity"/>
    <property type="evidence" value="ECO:0007669"/>
    <property type="project" value="InterPro"/>
</dbReference>
<evidence type="ECO:0000256" key="2">
    <source>
        <dbReference type="ARBA" id="ARBA00022638"/>
    </source>
</evidence>
<dbReference type="CDD" id="cd06583">
    <property type="entry name" value="PGRP"/>
    <property type="match status" value="1"/>
</dbReference>
<dbReference type="GO" id="GO:0009253">
    <property type="term" value="P:peptidoglycan catabolic process"/>
    <property type="evidence" value="ECO:0007669"/>
    <property type="project" value="InterPro"/>
</dbReference>
<proteinExistence type="predicted"/>
<reference evidence="5" key="1">
    <citation type="journal article" date="2021" name="Proc. Natl. Acad. Sci. U.S.A.">
        <title>A Catalog of Tens of Thousands of Viruses from Human Metagenomes Reveals Hidden Associations with Chronic Diseases.</title>
        <authorList>
            <person name="Tisza M.J."/>
            <person name="Buck C.B."/>
        </authorList>
    </citation>
    <scope>NUCLEOTIDE SEQUENCE</scope>
    <source>
        <strain evidence="5">CtU557</strain>
    </source>
</reference>
<sequence>MAFNWQTQWNSPNYTEAADVYATWGRPRTIEAIAIHWWGDPSQGPTYEGVVSYLCRPNGSSSAHIVATGTGRRAACLIDLENASWATNSANPYTISIECDPRCRDEDYDVVAEVIAQLRSIYGYLPLVPHRQFTSTNCPGNYDLDRLERIAATKEVSKDDDWGNVRNKVAPAPAPAPVPTRPTWAAMDNPRYMRAAVDLYVYDLVNKRPVGSVIKAGTDIDFKTQTQWDGKTYLRSRSSTDGNRDWGISLDALTEIPAPEPEVEKKPEVIPPQAHEKPSEGSLDKETTTLLQDVKKLLQELTQLLKNIFKIGDK</sequence>
<dbReference type="SUPFAM" id="SSF55846">
    <property type="entry name" value="N-acetylmuramoyl-L-alanine amidase-like"/>
    <property type="match status" value="1"/>
</dbReference>
<dbReference type="Gene3D" id="3.40.80.10">
    <property type="entry name" value="Peptidoglycan recognition protein-like"/>
    <property type="match status" value="1"/>
</dbReference>
<protein>
    <submittedName>
        <fullName evidence="5">PGRP protein</fullName>
    </submittedName>
</protein>
<organism evidence="5">
    <name type="scientific">Podoviridae sp. ctU557</name>
    <dbReference type="NCBI Taxonomy" id="2827736"/>
    <lineage>
        <taxon>Viruses</taxon>
        <taxon>Duplodnaviria</taxon>
        <taxon>Heunggongvirae</taxon>
        <taxon>Uroviricota</taxon>
        <taxon>Caudoviricetes</taxon>
    </lineage>
</organism>
<dbReference type="GO" id="GO:0042742">
    <property type="term" value="P:defense response to bacterium"/>
    <property type="evidence" value="ECO:0007669"/>
    <property type="project" value="UniProtKB-KW"/>
</dbReference>
<dbReference type="SMART" id="SM00644">
    <property type="entry name" value="Ami_2"/>
    <property type="match status" value="1"/>
</dbReference>
<name>A0A8S5T8A6_9CAUD</name>
<evidence type="ECO:0000256" key="3">
    <source>
        <dbReference type="SAM" id="MobiDB-lite"/>
    </source>
</evidence>
<dbReference type="EMBL" id="BK032771">
    <property type="protein sequence ID" value="DAF59481.1"/>
    <property type="molecule type" value="Genomic_DNA"/>
</dbReference>
<evidence type="ECO:0000259" key="4">
    <source>
        <dbReference type="SMART" id="SM00644"/>
    </source>
</evidence>
<feature type="compositionally biased region" description="Basic and acidic residues" evidence="3">
    <location>
        <begin position="262"/>
        <end position="286"/>
    </location>
</feature>
<dbReference type="InterPro" id="IPR002502">
    <property type="entry name" value="Amidase_domain"/>
</dbReference>
<keyword evidence="2" id="KW-0081">Bacteriolytic enzyme</keyword>
<evidence type="ECO:0000256" key="1">
    <source>
        <dbReference type="ARBA" id="ARBA00022529"/>
    </source>
</evidence>